<gene>
    <name evidence="1" type="ORF">ACFO1V_03045</name>
</gene>
<dbReference type="EMBL" id="JBHSEL010000031">
    <property type="protein sequence ID" value="MFC4624211.1"/>
    <property type="molecule type" value="Genomic_DNA"/>
</dbReference>
<protein>
    <submittedName>
        <fullName evidence="1">Uncharacterized protein</fullName>
    </submittedName>
</protein>
<name>A0ABV9H4Z8_9HYPH</name>
<comment type="caution">
    <text evidence="1">The sequence shown here is derived from an EMBL/GenBank/DDBJ whole genome shotgun (WGS) entry which is preliminary data.</text>
</comment>
<keyword evidence="2" id="KW-1185">Reference proteome</keyword>
<evidence type="ECO:0000313" key="2">
    <source>
        <dbReference type="Proteomes" id="UP001596042"/>
    </source>
</evidence>
<accession>A0ABV9H4Z8</accession>
<dbReference type="RefSeq" id="WP_374833050.1">
    <property type="nucleotide sequence ID" value="NZ_JBHEEZ010000020.1"/>
</dbReference>
<reference evidence="2" key="1">
    <citation type="journal article" date="2019" name="Int. J. Syst. Evol. Microbiol.">
        <title>The Global Catalogue of Microorganisms (GCM) 10K type strain sequencing project: providing services to taxonomists for standard genome sequencing and annotation.</title>
        <authorList>
            <consortium name="The Broad Institute Genomics Platform"/>
            <consortium name="The Broad Institute Genome Sequencing Center for Infectious Disease"/>
            <person name="Wu L."/>
            <person name="Ma J."/>
        </authorList>
    </citation>
    <scope>NUCLEOTIDE SEQUENCE [LARGE SCALE GENOMIC DNA]</scope>
    <source>
        <strain evidence="2">CGMCC 1.15731</strain>
    </source>
</reference>
<dbReference type="Proteomes" id="UP001596042">
    <property type="component" value="Unassembled WGS sequence"/>
</dbReference>
<sequence length="56" mass="6502">MVEITEQMGEAWEDYVDKAVTAQKTLKYEDGTKAALAWRRFIDLFADHENLRRAGI</sequence>
<proteinExistence type="predicted"/>
<evidence type="ECO:0000313" key="1">
    <source>
        <dbReference type="EMBL" id="MFC4624211.1"/>
    </source>
</evidence>
<organism evidence="1 2">
    <name type="scientific">Daeguia caeni</name>
    <dbReference type="NCBI Taxonomy" id="439612"/>
    <lineage>
        <taxon>Bacteria</taxon>
        <taxon>Pseudomonadati</taxon>
        <taxon>Pseudomonadota</taxon>
        <taxon>Alphaproteobacteria</taxon>
        <taxon>Hyphomicrobiales</taxon>
        <taxon>Brucellaceae</taxon>
        <taxon>Daeguia</taxon>
    </lineage>
</organism>